<dbReference type="Pfam" id="PF04149">
    <property type="entry name" value="DUF397"/>
    <property type="match status" value="1"/>
</dbReference>
<dbReference type="EMBL" id="BONV01000018">
    <property type="protein sequence ID" value="GIG81081.1"/>
    <property type="molecule type" value="Genomic_DNA"/>
</dbReference>
<sequence>MLPFEVLVQVRMHVQAVAGASSRILTGEPEVRSPMTEIRNGMNASSLPGLVWRKSSHSNPDGNCVEIAELPDGRLAVRNSRDAAGPVLVYTRDDFVAFAHSVENGDFDDFIED</sequence>
<dbReference type="AlphaFoldDB" id="A0A8J3PU70"/>
<reference evidence="2 3" key="1">
    <citation type="submission" date="2021-01" db="EMBL/GenBank/DDBJ databases">
        <title>Whole genome shotgun sequence of Planotetraspora kaengkrachanensis NBRC 104272.</title>
        <authorList>
            <person name="Komaki H."/>
            <person name="Tamura T."/>
        </authorList>
    </citation>
    <scope>NUCLEOTIDE SEQUENCE [LARGE SCALE GENOMIC DNA]</scope>
    <source>
        <strain evidence="2 3">NBRC 104272</strain>
    </source>
</reference>
<gene>
    <name evidence="2" type="ORF">Pka01_42080</name>
</gene>
<evidence type="ECO:0000313" key="2">
    <source>
        <dbReference type="EMBL" id="GIG81081.1"/>
    </source>
</evidence>
<keyword evidence="3" id="KW-1185">Reference proteome</keyword>
<organism evidence="2 3">
    <name type="scientific">Planotetraspora kaengkrachanensis</name>
    <dbReference type="NCBI Taxonomy" id="575193"/>
    <lineage>
        <taxon>Bacteria</taxon>
        <taxon>Bacillati</taxon>
        <taxon>Actinomycetota</taxon>
        <taxon>Actinomycetes</taxon>
        <taxon>Streptosporangiales</taxon>
        <taxon>Streptosporangiaceae</taxon>
        <taxon>Planotetraspora</taxon>
    </lineage>
</organism>
<evidence type="ECO:0000259" key="1">
    <source>
        <dbReference type="Pfam" id="PF04149"/>
    </source>
</evidence>
<accession>A0A8J3PU70</accession>
<evidence type="ECO:0000313" key="3">
    <source>
        <dbReference type="Proteomes" id="UP000630097"/>
    </source>
</evidence>
<protein>
    <recommendedName>
        <fullName evidence="1">DUF397 domain-containing protein</fullName>
    </recommendedName>
</protein>
<dbReference type="InterPro" id="IPR007278">
    <property type="entry name" value="DUF397"/>
</dbReference>
<dbReference type="Proteomes" id="UP000630097">
    <property type="component" value="Unassembled WGS sequence"/>
</dbReference>
<proteinExistence type="predicted"/>
<comment type="caution">
    <text evidence="2">The sequence shown here is derived from an EMBL/GenBank/DDBJ whole genome shotgun (WGS) entry which is preliminary data.</text>
</comment>
<feature type="domain" description="DUF397" evidence="1">
    <location>
        <begin position="50"/>
        <end position="102"/>
    </location>
</feature>
<name>A0A8J3PU70_9ACTN</name>